<feature type="domain" description="DUF4371" evidence="1">
    <location>
        <begin position="3"/>
        <end position="164"/>
    </location>
</feature>
<accession>A0A6D2K5X5</accession>
<dbReference type="Proteomes" id="UP000467841">
    <property type="component" value="Unassembled WGS sequence"/>
</dbReference>
<name>A0A6D2K5X5_9BRAS</name>
<organism evidence="2 3">
    <name type="scientific">Microthlaspi erraticum</name>
    <dbReference type="NCBI Taxonomy" id="1685480"/>
    <lineage>
        <taxon>Eukaryota</taxon>
        <taxon>Viridiplantae</taxon>
        <taxon>Streptophyta</taxon>
        <taxon>Embryophyta</taxon>
        <taxon>Tracheophyta</taxon>
        <taxon>Spermatophyta</taxon>
        <taxon>Magnoliopsida</taxon>
        <taxon>eudicotyledons</taxon>
        <taxon>Gunneridae</taxon>
        <taxon>Pentapetalae</taxon>
        <taxon>rosids</taxon>
        <taxon>malvids</taxon>
        <taxon>Brassicales</taxon>
        <taxon>Brassicaceae</taxon>
        <taxon>Coluteocarpeae</taxon>
        <taxon>Microthlaspi</taxon>
    </lineage>
</organism>
<dbReference type="OrthoDB" id="1040638at2759"/>
<reference evidence="2" key="1">
    <citation type="submission" date="2020-01" db="EMBL/GenBank/DDBJ databases">
        <authorList>
            <person name="Mishra B."/>
        </authorList>
    </citation>
    <scope>NUCLEOTIDE SEQUENCE [LARGE SCALE GENOMIC DNA]</scope>
</reference>
<dbReference type="PANTHER" id="PTHR45749:SF34">
    <property type="entry name" value="ZINC FINGER MYM-TYPE PROTEIN 1-LIKE"/>
    <property type="match status" value="1"/>
</dbReference>
<evidence type="ECO:0000313" key="2">
    <source>
        <dbReference type="EMBL" id="CAA7044917.1"/>
    </source>
</evidence>
<proteinExistence type="predicted"/>
<sequence length="217" mass="24199">MGDHTSFHSNAKSKGDDLMRQGQSIKHALNKQTDVVKNEYRIRLSASIDVCRHLLHQGLSFRAHYKKEDSTNKGNFIELLKYTARQNEGVSKVVLNNAPKNNQMPSPPIQKDIAHCFAEEVTRSLIHEMDNDFFGLLVDESADVSDKAQMAVVLRFVDKLGLVRGQGYDGASNMSGEFNGLKALILKENGSAYYVHCFAHQLQLVVVAVAKKHCEIG</sequence>
<gene>
    <name evidence="2" type="ORF">MERR_LOCUS32152</name>
</gene>
<evidence type="ECO:0000259" key="1">
    <source>
        <dbReference type="Pfam" id="PF14291"/>
    </source>
</evidence>
<dbReference type="AlphaFoldDB" id="A0A6D2K5X5"/>
<dbReference type="Pfam" id="PF14291">
    <property type="entry name" value="DUF4371"/>
    <property type="match status" value="1"/>
</dbReference>
<dbReference type="InterPro" id="IPR025398">
    <property type="entry name" value="DUF4371"/>
</dbReference>
<keyword evidence="3" id="KW-1185">Reference proteome</keyword>
<evidence type="ECO:0000313" key="3">
    <source>
        <dbReference type="Proteomes" id="UP000467841"/>
    </source>
</evidence>
<dbReference type="PANTHER" id="PTHR45749">
    <property type="match status" value="1"/>
</dbReference>
<dbReference type="EMBL" id="CACVBM020001309">
    <property type="protein sequence ID" value="CAA7044917.1"/>
    <property type="molecule type" value="Genomic_DNA"/>
</dbReference>
<protein>
    <recommendedName>
        <fullName evidence="1">DUF4371 domain-containing protein</fullName>
    </recommendedName>
</protein>
<comment type="caution">
    <text evidence="2">The sequence shown here is derived from an EMBL/GenBank/DDBJ whole genome shotgun (WGS) entry which is preliminary data.</text>
</comment>